<protein>
    <submittedName>
        <fullName evidence="2">Uncharacterized protein</fullName>
    </submittedName>
</protein>
<dbReference type="InterPro" id="IPR000836">
    <property type="entry name" value="PRTase_dom"/>
</dbReference>
<evidence type="ECO:0000313" key="3">
    <source>
        <dbReference type="Proteomes" id="UP000216913"/>
    </source>
</evidence>
<gene>
    <name evidence="2" type="ORF">CAL25_23860</name>
</gene>
<dbReference type="EMBL" id="NEVP01000017">
    <property type="protein sequence ID" value="OZI42822.1"/>
    <property type="molecule type" value="Genomic_DNA"/>
</dbReference>
<comment type="caution">
    <text evidence="2">The sequence shown here is derived from an EMBL/GenBank/DDBJ whole genome shotgun (WGS) entry which is preliminary data.</text>
</comment>
<comment type="similarity">
    <text evidence="1">Belongs to the ComF/GntX family.</text>
</comment>
<dbReference type="AlphaFoldDB" id="A0A261T0P7"/>
<keyword evidence="3" id="KW-1185">Reference proteome</keyword>
<dbReference type="Proteomes" id="UP000216913">
    <property type="component" value="Unassembled WGS sequence"/>
</dbReference>
<dbReference type="InterPro" id="IPR029057">
    <property type="entry name" value="PRTase-like"/>
</dbReference>
<dbReference type="InterPro" id="IPR051910">
    <property type="entry name" value="ComF/GntX_DNA_util-trans"/>
</dbReference>
<sequence>MCQGADAARCPRCALPLPAPRLAAVGTAGPGPAAPGLCGGCVRRLPAFERVLAAFDYAPPADFLIRRFKDGRLADGRALADLMARRWRAGAGFGRDGAACVMVSVPASRQGVRERGFCPPAELARLLAPRCHMARAPWALRRLREVPRQRGRGARGRRRALAGVFGADPRAVAGRHVVLIDDVLTTGATAHACALALRRAGAVGVTVLVAARTPARRPPP</sequence>
<evidence type="ECO:0000313" key="2">
    <source>
        <dbReference type="EMBL" id="OZI42822.1"/>
    </source>
</evidence>
<dbReference type="SUPFAM" id="SSF53271">
    <property type="entry name" value="PRTase-like"/>
    <property type="match status" value="1"/>
</dbReference>
<organism evidence="2 3">
    <name type="scientific">Bordetella genomosp. 5</name>
    <dbReference type="NCBI Taxonomy" id="1395608"/>
    <lineage>
        <taxon>Bacteria</taxon>
        <taxon>Pseudomonadati</taxon>
        <taxon>Pseudomonadota</taxon>
        <taxon>Betaproteobacteria</taxon>
        <taxon>Burkholderiales</taxon>
        <taxon>Alcaligenaceae</taxon>
        <taxon>Bordetella</taxon>
    </lineage>
</organism>
<dbReference type="PANTHER" id="PTHR47505">
    <property type="entry name" value="DNA UTILIZATION PROTEIN YHGH"/>
    <property type="match status" value="1"/>
</dbReference>
<evidence type="ECO:0000256" key="1">
    <source>
        <dbReference type="ARBA" id="ARBA00008007"/>
    </source>
</evidence>
<reference evidence="2 3" key="1">
    <citation type="submission" date="2017-05" db="EMBL/GenBank/DDBJ databases">
        <title>Complete and WGS of Bordetella genogroups.</title>
        <authorList>
            <person name="Spilker T."/>
            <person name="LiPuma J."/>
        </authorList>
    </citation>
    <scope>NUCLEOTIDE SEQUENCE [LARGE SCALE GENOMIC DNA]</scope>
    <source>
        <strain evidence="2 3">AU10456</strain>
    </source>
</reference>
<name>A0A261T0P7_9BORD</name>
<dbReference type="CDD" id="cd06223">
    <property type="entry name" value="PRTases_typeI"/>
    <property type="match status" value="1"/>
</dbReference>
<dbReference type="PANTHER" id="PTHR47505:SF1">
    <property type="entry name" value="DNA UTILIZATION PROTEIN YHGH"/>
    <property type="match status" value="1"/>
</dbReference>
<accession>A0A261T0P7</accession>
<dbReference type="Gene3D" id="3.40.50.2020">
    <property type="match status" value="1"/>
</dbReference>
<proteinExistence type="inferred from homology"/>